<proteinExistence type="predicted"/>
<keyword evidence="1" id="KW-0472">Membrane</keyword>
<dbReference type="Proteomes" id="UP000323011">
    <property type="component" value="Unassembled WGS sequence"/>
</dbReference>
<evidence type="ECO:0000256" key="1">
    <source>
        <dbReference type="SAM" id="Phobius"/>
    </source>
</evidence>
<name>A0A5A8C4M8_CAFRO</name>
<sequence length="115" mass="12618">MRVIQRSGSVLRTTSLTFVDVGALPVALCTVVALGLAVRSGSRCYHENPDVRRQRWTLHEPLPAGDVAVAGTAWRAAARRRHLGRDTCNVSCWSVLGLRRPDALEEFFPEAALAH</sequence>
<keyword evidence="1" id="KW-1133">Transmembrane helix</keyword>
<reference evidence="2 3" key="1">
    <citation type="submission" date="2019-07" db="EMBL/GenBank/DDBJ databases">
        <title>Genomes of Cafeteria roenbergensis.</title>
        <authorList>
            <person name="Fischer M.G."/>
            <person name="Hackl T."/>
            <person name="Roman M."/>
        </authorList>
    </citation>
    <scope>NUCLEOTIDE SEQUENCE [LARGE SCALE GENOMIC DNA]</scope>
    <source>
        <strain evidence="2 3">BVI</strain>
    </source>
</reference>
<keyword evidence="3" id="KW-1185">Reference proteome</keyword>
<dbReference type="EMBL" id="VLTN01000061">
    <property type="protein sequence ID" value="KAA0147775.1"/>
    <property type="molecule type" value="Genomic_DNA"/>
</dbReference>
<evidence type="ECO:0000313" key="2">
    <source>
        <dbReference type="EMBL" id="KAA0147775.1"/>
    </source>
</evidence>
<accession>A0A5A8C4M8</accession>
<evidence type="ECO:0000313" key="3">
    <source>
        <dbReference type="Proteomes" id="UP000323011"/>
    </source>
</evidence>
<protein>
    <submittedName>
        <fullName evidence="2">Uncharacterized protein</fullName>
    </submittedName>
</protein>
<feature type="transmembrane region" description="Helical" evidence="1">
    <location>
        <begin position="16"/>
        <end position="38"/>
    </location>
</feature>
<dbReference type="AlphaFoldDB" id="A0A5A8C4M8"/>
<gene>
    <name evidence="2" type="ORF">FNF29_07120</name>
</gene>
<organism evidence="2 3">
    <name type="scientific">Cafeteria roenbergensis</name>
    <name type="common">Marine flagellate</name>
    <dbReference type="NCBI Taxonomy" id="33653"/>
    <lineage>
        <taxon>Eukaryota</taxon>
        <taxon>Sar</taxon>
        <taxon>Stramenopiles</taxon>
        <taxon>Bigyra</taxon>
        <taxon>Opalozoa</taxon>
        <taxon>Bicosoecida</taxon>
        <taxon>Cafeteriaceae</taxon>
        <taxon>Cafeteria</taxon>
    </lineage>
</organism>
<keyword evidence="1" id="KW-0812">Transmembrane</keyword>
<comment type="caution">
    <text evidence="2">The sequence shown here is derived from an EMBL/GenBank/DDBJ whole genome shotgun (WGS) entry which is preliminary data.</text>
</comment>